<evidence type="ECO:0000256" key="4">
    <source>
        <dbReference type="ARBA" id="ARBA00022759"/>
    </source>
</evidence>
<proteinExistence type="predicted"/>
<feature type="domain" description="Reverse transcriptase RNase H-like" evidence="7">
    <location>
        <begin position="2"/>
        <end position="85"/>
    </location>
</feature>
<dbReference type="OrthoDB" id="427924at2759"/>
<evidence type="ECO:0000313" key="8">
    <source>
        <dbReference type="EMBL" id="RDX76396.1"/>
    </source>
</evidence>
<dbReference type="InterPro" id="IPR043502">
    <property type="entry name" value="DNA/RNA_pol_sf"/>
</dbReference>
<dbReference type="GO" id="GO:0016787">
    <property type="term" value="F:hydrolase activity"/>
    <property type="evidence" value="ECO:0007669"/>
    <property type="project" value="UniProtKB-KW"/>
</dbReference>
<gene>
    <name evidence="8" type="primary">pol</name>
    <name evidence="8" type="ORF">CR513_43618</name>
</gene>
<dbReference type="EMBL" id="QJKJ01009520">
    <property type="protein sequence ID" value="RDX76396.1"/>
    <property type="molecule type" value="Genomic_DNA"/>
</dbReference>
<accession>A0A371FDN4</accession>
<keyword evidence="6" id="KW-0695">RNA-directed DNA polymerase</keyword>
<sequence>MCNASNSALGAVLGQRVRVGKPVHSNYTTTEKELLAIVFSLDKFHSYLLDSKIIVFFDHAALRFSLKKPNAKPRLTWWMLLLQEFDIEIRDKTGAENSVADHLSKIGRESEPMPTRDEFPYEQLLHITTPTPWFADIYNFVAASQFPPEASRLYKEKLQSDAKYYIWDDPYLRRLCSDQHLEADTMDQLEFPGKCLIAAFIDPLFSKMLIS</sequence>
<protein>
    <submittedName>
        <fullName evidence="8">Retrovirus-related Pol polyprotein</fullName>
    </submittedName>
</protein>
<reference evidence="8" key="1">
    <citation type="submission" date="2018-05" db="EMBL/GenBank/DDBJ databases">
        <title>Draft genome of Mucuna pruriens seed.</title>
        <authorList>
            <person name="Nnadi N.E."/>
            <person name="Vos R."/>
            <person name="Hasami M.H."/>
            <person name="Devisetty U.K."/>
            <person name="Aguiy J.C."/>
        </authorList>
    </citation>
    <scope>NUCLEOTIDE SEQUENCE [LARGE SCALE GENOMIC DNA]</scope>
    <source>
        <strain evidence="8">JCA_2017</strain>
    </source>
</reference>
<keyword evidence="1" id="KW-0808">Transferase</keyword>
<dbReference type="CDD" id="cd09274">
    <property type="entry name" value="RNase_HI_RT_Ty3"/>
    <property type="match status" value="1"/>
</dbReference>
<dbReference type="GO" id="GO:0004519">
    <property type="term" value="F:endonuclease activity"/>
    <property type="evidence" value="ECO:0007669"/>
    <property type="project" value="UniProtKB-KW"/>
</dbReference>
<evidence type="ECO:0000256" key="6">
    <source>
        <dbReference type="ARBA" id="ARBA00022918"/>
    </source>
</evidence>
<organism evidence="8 9">
    <name type="scientific">Mucuna pruriens</name>
    <name type="common">Velvet bean</name>
    <name type="synonym">Dolichos pruriens</name>
    <dbReference type="NCBI Taxonomy" id="157652"/>
    <lineage>
        <taxon>Eukaryota</taxon>
        <taxon>Viridiplantae</taxon>
        <taxon>Streptophyta</taxon>
        <taxon>Embryophyta</taxon>
        <taxon>Tracheophyta</taxon>
        <taxon>Spermatophyta</taxon>
        <taxon>Magnoliopsida</taxon>
        <taxon>eudicotyledons</taxon>
        <taxon>Gunneridae</taxon>
        <taxon>Pentapetalae</taxon>
        <taxon>rosids</taxon>
        <taxon>fabids</taxon>
        <taxon>Fabales</taxon>
        <taxon>Fabaceae</taxon>
        <taxon>Papilionoideae</taxon>
        <taxon>50 kb inversion clade</taxon>
        <taxon>NPAAA clade</taxon>
        <taxon>indigoferoid/millettioid clade</taxon>
        <taxon>Phaseoleae</taxon>
        <taxon>Mucuna</taxon>
    </lineage>
</organism>
<evidence type="ECO:0000313" key="9">
    <source>
        <dbReference type="Proteomes" id="UP000257109"/>
    </source>
</evidence>
<dbReference type="PANTHER" id="PTHR34072:SF57">
    <property type="entry name" value="RNA-DIRECTED DNA POLYMERASE"/>
    <property type="match status" value="1"/>
</dbReference>
<name>A0A371FDN4_MUCPR</name>
<dbReference type="AlphaFoldDB" id="A0A371FDN4"/>
<evidence type="ECO:0000256" key="3">
    <source>
        <dbReference type="ARBA" id="ARBA00022722"/>
    </source>
</evidence>
<keyword evidence="2" id="KW-0548">Nucleotidyltransferase</keyword>
<dbReference type="SUPFAM" id="SSF56672">
    <property type="entry name" value="DNA/RNA polymerases"/>
    <property type="match status" value="1"/>
</dbReference>
<comment type="caution">
    <text evidence="8">The sequence shown here is derived from an EMBL/GenBank/DDBJ whole genome shotgun (WGS) entry which is preliminary data.</text>
</comment>
<dbReference type="InterPro" id="IPR041373">
    <property type="entry name" value="RT_RNaseH"/>
</dbReference>
<evidence type="ECO:0000256" key="1">
    <source>
        <dbReference type="ARBA" id="ARBA00022679"/>
    </source>
</evidence>
<evidence type="ECO:0000259" key="7">
    <source>
        <dbReference type="Pfam" id="PF17917"/>
    </source>
</evidence>
<dbReference type="Pfam" id="PF17917">
    <property type="entry name" value="RT_RNaseH"/>
    <property type="match status" value="1"/>
</dbReference>
<feature type="non-terminal residue" evidence="8">
    <location>
        <position position="1"/>
    </location>
</feature>
<keyword evidence="3" id="KW-0540">Nuclease</keyword>
<evidence type="ECO:0000256" key="2">
    <source>
        <dbReference type="ARBA" id="ARBA00022695"/>
    </source>
</evidence>
<keyword evidence="4" id="KW-0255">Endonuclease</keyword>
<dbReference type="Proteomes" id="UP000257109">
    <property type="component" value="Unassembled WGS sequence"/>
</dbReference>
<keyword evidence="5" id="KW-0378">Hydrolase</keyword>
<dbReference type="GO" id="GO:0003964">
    <property type="term" value="F:RNA-directed DNA polymerase activity"/>
    <property type="evidence" value="ECO:0007669"/>
    <property type="project" value="UniProtKB-KW"/>
</dbReference>
<evidence type="ECO:0000256" key="5">
    <source>
        <dbReference type="ARBA" id="ARBA00022801"/>
    </source>
</evidence>
<dbReference type="PANTHER" id="PTHR34072">
    <property type="entry name" value="ENZYMATIC POLYPROTEIN-RELATED"/>
    <property type="match status" value="1"/>
</dbReference>
<keyword evidence="9" id="KW-1185">Reference proteome</keyword>